<evidence type="ECO:0000256" key="15">
    <source>
        <dbReference type="SAM" id="MobiDB-lite"/>
    </source>
</evidence>
<dbReference type="PROSITE" id="PS51471">
    <property type="entry name" value="FE2OG_OXY"/>
    <property type="match status" value="1"/>
</dbReference>
<dbReference type="GO" id="GO:0006281">
    <property type="term" value="P:DNA repair"/>
    <property type="evidence" value="ECO:0007669"/>
    <property type="project" value="UniProtKB-KW"/>
</dbReference>
<evidence type="ECO:0000256" key="11">
    <source>
        <dbReference type="ARBA" id="ARBA00023242"/>
    </source>
</evidence>
<organism evidence="17 18">
    <name type="scientific">Escallonia herrerae</name>
    <dbReference type="NCBI Taxonomy" id="1293975"/>
    <lineage>
        <taxon>Eukaryota</taxon>
        <taxon>Viridiplantae</taxon>
        <taxon>Streptophyta</taxon>
        <taxon>Embryophyta</taxon>
        <taxon>Tracheophyta</taxon>
        <taxon>Spermatophyta</taxon>
        <taxon>Magnoliopsida</taxon>
        <taxon>eudicotyledons</taxon>
        <taxon>Gunneridae</taxon>
        <taxon>Pentapetalae</taxon>
        <taxon>asterids</taxon>
        <taxon>campanulids</taxon>
        <taxon>Escalloniales</taxon>
        <taxon>Escalloniaceae</taxon>
        <taxon>Escallonia</taxon>
    </lineage>
</organism>
<comment type="similarity">
    <text evidence="3">Belongs to the alkB family.</text>
</comment>
<dbReference type="InterPro" id="IPR005123">
    <property type="entry name" value="Oxoglu/Fe-dep_dioxygenase_dom"/>
</dbReference>
<dbReference type="PANTHER" id="PTHR16557:SF2">
    <property type="entry name" value="NUCLEIC ACID DIOXYGENASE ALKBH1"/>
    <property type="match status" value="1"/>
</dbReference>
<feature type="region of interest" description="Disordered" evidence="15">
    <location>
        <begin position="1"/>
        <end position="95"/>
    </location>
</feature>
<keyword evidence="4" id="KW-0963">Cytoplasm</keyword>
<sequence length="411" mass="45410">MSTGSNPRQFDCTSPSNYPEQQDYLSSAAKGLSSGMGSIKLDQNSPESVGNNMRQSGCLSSSESMSEKGSLSLSAQSDPRNRQLSTRNRKGLKSPTYLADTSESCFVTKSGVKEVPAKKDTELGQSSHVKTGHTGASENSDCQPLGAPFDICRERNDTHVRLKPSLLVKNREKRNEIKRAMEEQSPSVLRPGMILLKSHISFQDQVKIIKSCRELGLGSGGFYQPGYRDGAKLHLKMMCLGMNWEPETSKYADLREFDGAKPPAIPIEFHQLVKGAIQDSHAYLHKHSKPRNVEDILPSLSPSICIVNFYSNSGRLGLHQDKDETQESLRRRLPVVSISVGDSAEFLYGDQKDIEKAEKVILESGDVLIFGGQSRHIFHGVTTILPNTAPKALLEESNLKPGRLNLTFREY</sequence>
<dbReference type="FunFam" id="2.60.120.590:FF:000013">
    <property type="entry name" value="2-oxoglutarate-dependent dioxygenase family protein"/>
    <property type="match status" value="1"/>
</dbReference>
<keyword evidence="10" id="KW-0234">DNA repair</keyword>
<feature type="compositionally biased region" description="Polar residues" evidence="15">
    <location>
        <begin position="123"/>
        <end position="141"/>
    </location>
</feature>
<proteinExistence type="inferred from homology"/>
<comment type="cofactor">
    <cofactor evidence="14">
        <name>Fe(2+)</name>
        <dbReference type="ChEBI" id="CHEBI:29033"/>
    </cofactor>
    <text evidence="14">Binds 1 Fe(2+) ion per subunit.</text>
</comment>
<dbReference type="GO" id="GO:0035516">
    <property type="term" value="F:broad specificity oxidative DNA demethylase activity"/>
    <property type="evidence" value="ECO:0007669"/>
    <property type="project" value="TreeGrafter"/>
</dbReference>
<dbReference type="GO" id="GO:0005737">
    <property type="term" value="C:cytoplasm"/>
    <property type="evidence" value="ECO:0007669"/>
    <property type="project" value="UniProtKB-SubCell"/>
</dbReference>
<evidence type="ECO:0000256" key="13">
    <source>
        <dbReference type="ARBA" id="ARBA00066586"/>
    </source>
</evidence>
<feature type="compositionally biased region" description="Polar residues" evidence="15">
    <location>
        <begin position="41"/>
        <end position="55"/>
    </location>
</feature>
<keyword evidence="11" id="KW-0539">Nucleus</keyword>
<evidence type="ECO:0000256" key="7">
    <source>
        <dbReference type="ARBA" id="ARBA00022964"/>
    </source>
</evidence>
<feature type="region of interest" description="Disordered" evidence="15">
    <location>
        <begin position="117"/>
        <end position="141"/>
    </location>
</feature>
<comment type="catalytic activity">
    <reaction evidence="12">
        <text>an N(6)-methyl-2'-deoxyadenosine in DNA + 2-oxoglutarate + O2 = a 2'-deoxyadenosine in DNA + formaldehyde + succinate + CO2</text>
        <dbReference type="Rhea" id="RHEA:49524"/>
        <dbReference type="Rhea" id="RHEA-COMP:12418"/>
        <dbReference type="Rhea" id="RHEA-COMP:12419"/>
        <dbReference type="ChEBI" id="CHEBI:15379"/>
        <dbReference type="ChEBI" id="CHEBI:16526"/>
        <dbReference type="ChEBI" id="CHEBI:16810"/>
        <dbReference type="ChEBI" id="CHEBI:16842"/>
        <dbReference type="ChEBI" id="CHEBI:30031"/>
        <dbReference type="ChEBI" id="CHEBI:90615"/>
        <dbReference type="ChEBI" id="CHEBI:90616"/>
        <dbReference type="EC" id="1.14.11.51"/>
    </reaction>
    <physiologicalReaction direction="left-to-right" evidence="12">
        <dbReference type="Rhea" id="RHEA:49525"/>
    </physiologicalReaction>
</comment>
<feature type="binding site" evidence="14">
    <location>
        <position position="319"/>
    </location>
    <ligand>
        <name>Fe cation</name>
        <dbReference type="ChEBI" id="CHEBI:24875"/>
        <note>catalytic</note>
    </ligand>
</feature>
<evidence type="ECO:0000256" key="2">
    <source>
        <dbReference type="ARBA" id="ARBA00004496"/>
    </source>
</evidence>
<dbReference type="GO" id="GO:0141131">
    <property type="term" value="F:DNA N6-methyladenine demethylase activity"/>
    <property type="evidence" value="ECO:0007669"/>
    <property type="project" value="UniProtKB-EC"/>
</dbReference>
<feature type="compositionally biased region" description="Low complexity" evidence="15">
    <location>
        <begin position="56"/>
        <end position="74"/>
    </location>
</feature>
<feature type="binding site" evidence="14">
    <location>
        <position position="321"/>
    </location>
    <ligand>
        <name>Fe cation</name>
        <dbReference type="ChEBI" id="CHEBI:24875"/>
        <note>catalytic</note>
    </ligand>
</feature>
<comment type="caution">
    <text evidence="17">The sequence shown here is derived from an EMBL/GenBank/DDBJ whole genome shotgun (WGS) entry which is preliminary data.</text>
</comment>
<keyword evidence="9 14" id="KW-0408">Iron</keyword>
<evidence type="ECO:0000256" key="5">
    <source>
        <dbReference type="ARBA" id="ARBA00022723"/>
    </source>
</evidence>
<dbReference type="GO" id="GO:0035515">
    <property type="term" value="F:oxidative RNA demethylase activity"/>
    <property type="evidence" value="ECO:0007669"/>
    <property type="project" value="TreeGrafter"/>
</dbReference>
<evidence type="ECO:0000256" key="1">
    <source>
        <dbReference type="ARBA" id="ARBA00004123"/>
    </source>
</evidence>
<dbReference type="Proteomes" id="UP001188597">
    <property type="component" value="Unassembled WGS sequence"/>
</dbReference>
<name>A0AA88W9K8_9ASTE</name>
<dbReference type="GO" id="GO:0008198">
    <property type="term" value="F:ferrous iron binding"/>
    <property type="evidence" value="ECO:0007669"/>
    <property type="project" value="TreeGrafter"/>
</dbReference>
<feature type="domain" description="Fe2OG dioxygenase" evidence="16">
    <location>
        <begin position="298"/>
        <end position="411"/>
    </location>
</feature>
<evidence type="ECO:0000259" key="16">
    <source>
        <dbReference type="PROSITE" id="PS51471"/>
    </source>
</evidence>
<feature type="compositionally biased region" description="Polar residues" evidence="15">
    <location>
        <begin position="1"/>
        <end position="25"/>
    </location>
</feature>
<dbReference type="SUPFAM" id="SSF51197">
    <property type="entry name" value="Clavaminate synthase-like"/>
    <property type="match status" value="1"/>
</dbReference>
<dbReference type="EC" id="1.14.11.51" evidence="13"/>
<evidence type="ECO:0000256" key="6">
    <source>
        <dbReference type="ARBA" id="ARBA00022763"/>
    </source>
</evidence>
<dbReference type="Pfam" id="PF13532">
    <property type="entry name" value="2OG-FeII_Oxy_2"/>
    <property type="match status" value="1"/>
</dbReference>
<keyword evidence="18" id="KW-1185">Reference proteome</keyword>
<keyword evidence="5 14" id="KW-0479">Metal-binding</keyword>
<keyword evidence="8" id="KW-0560">Oxidoreductase</keyword>
<keyword evidence="7" id="KW-0223">Dioxygenase</keyword>
<feature type="compositionally biased region" description="Polar residues" evidence="15">
    <location>
        <begin position="75"/>
        <end position="86"/>
    </location>
</feature>
<dbReference type="InterPro" id="IPR037151">
    <property type="entry name" value="AlkB-like_sf"/>
</dbReference>
<dbReference type="PANTHER" id="PTHR16557">
    <property type="entry name" value="ALKYLATED DNA REPAIR PROTEIN ALKB-RELATED"/>
    <property type="match status" value="1"/>
</dbReference>
<dbReference type="AlphaFoldDB" id="A0AA88W9K8"/>
<evidence type="ECO:0000256" key="4">
    <source>
        <dbReference type="ARBA" id="ARBA00022490"/>
    </source>
</evidence>
<accession>A0AA88W9K8</accession>
<evidence type="ECO:0000256" key="8">
    <source>
        <dbReference type="ARBA" id="ARBA00023002"/>
    </source>
</evidence>
<feature type="binding site" evidence="14">
    <location>
        <position position="379"/>
    </location>
    <ligand>
        <name>Fe cation</name>
        <dbReference type="ChEBI" id="CHEBI:24875"/>
        <note>catalytic</note>
    </ligand>
</feature>
<evidence type="ECO:0000313" key="18">
    <source>
        <dbReference type="Proteomes" id="UP001188597"/>
    </source>
</evidence>
<dbReference type="GO" id="GO:0005634">
    <property type="term" value="C:nucleus"/>
    <property type="evidence" value="ECO:0007669"/>
    <property type="project" value="UniProtKB-SubCell"/>
</dbReference>
<dbReference type="InterPro" id="IPR004574">
    <property type="entry name" value="Alkb"/>
</dbReference>
<keyword evidence="6" id="KW-0227">DNA damage</keyword>
<evidence type="ECO:0000256" key="14">
    <source>
        <dbReference type="PIRSR" id="PIRSR604574-2"/>
    </source>
</evidence>
<dbReference type="GO" id="GO:0035513">
    <property type="term" value="P:oxidative RNA demethylation"/>
    <property type="evidence" value="ECO:0007669"/>
    <property type="project" value="TreeGrafter"/>
</dbReference>
<evidence type="ECO:0000313" key="17">
    <source>
        <dbReference type="EMBL" id="KAK3022135.1"/>
    </source>
</evidence>
<dbReference type="Gene3D" id="2.60.120.590">
    <property type="entry name" value="Alpha-ketoglutarate-dependent dioxygenase AlkB-like"/>
    <property type="match status" value="1"/>
</dbReference>
<gene>
    <name evidence="17" type="ORF">RJ639_045274</name>
</gene>
<evidence type="ECO:0000256" key="9">
    <source>
        <dbReference type="ARBA" id="ARBA00023004"/>
    </source>
</evidence>
<dbReference type="InterPro" id="IPR027450">
    <property type="entry name" value="AlkB-like"/>
</dbReference>
<reference evidence="17" key="1">
    <citation type="submission" date="2022-12" db="EMBL/GenBank/DDBJ databases">
        <title>Draft genome assemblies for two species of Escallonia (Escalloniales).</title>
        <authorList>
            <person name="Chanderbali A."/>
            <person name="Dervinis C."/>
            <person name="Anghel I."/>
            <person name="Soltis D."/>
            <person name="Soltis P."/>
            <person name="Zapata F."/>
        </authorList>
    </citation>
    <scope>NUCLEOTIDE SEQUENCE</scope>
    <source>
        <strain evidence="17">UCBG64.0493</strain>
        <tissue evidence="17">Leaf</tissue>
    </source>
</reference>
<protein>
    <recommendedName>
        <fullName evidence="13">DNA N(6)-methyladenine demethylase</fullName>
        <ecNumber evidence="13">1.14.11.51</ecNumber>
    </recommendedName>
</protein>
<evidence type="ECO:0000256" key="10">
    <source>
        <dbReference type="ARBA" id="ARBA00023204"/>
    </source>
</evidence>
<dbReference type="EMBL" id="JAVXUP010000727">
    <property type="protein sequence ID" value="KAK3022135.1"/>
    <property type="molecule type" value="Genomic_DNA"/>
</dbReference>
<evidence type="ECO:0000256" key="3">
    <source>
        <dbReference type="ARBA" id="ARBA00007879"/>
    </source>
</evidence>
<evidence type="ECO:0000256" key="12">
    <source>
        <dbReference type="ARBA" id="ARBA00052047"/>
    </source>
</evidence>
<comment type="subcellular location">
    <subcellularLocation>
        <location evidence="2">Cytoplasm</location>
    </subcellularLocation>
    <subcellularLocation>
        <location evidence="1">Nucleus</location>
    </subcellularLocation>
</comment>